<sequence length="45" mass="5052">MVIQAKRKAGRLWADVVRQNIPYLQPSSRTPIDQALSALRDEGCV</sequence>
<dbReference type="AlphaFoldDB" id="A0A1Q5SQ83"/>
<evidence type="ECO:0000313" key="1">
    <source>
        <dbReference type="EMBL" id="OKO90177.1"/>
    </source>
</evidence>
<name>A0A1Q5SQ83_9BACL</name>
<dbReference type="Proteomes" id="UP000186030">
    <property type="component" value="Unassembled WGS sequence"/>
</dbReference>
<reference evidence="2" key="2">
    <citation type="submission" date="2017-01" db="EMBL/GenBank/DDBJ databases">
        <title>Genome sequencing and annotation of Geobacillus sp. 1017, a Hydrocarbon-Oxidizing Thermophilic Bacterium Isolated from a Heavy Oil Reservoir (China).</title>
        <authorList>
            <person name="Kadnikov V.V."/>
            <person name="Mardanov A.V."/>
            <person name="Poltaraus A.B."/>
            <person name="Sokolova D.S."/>
            <person name="Semenova E.M."/>
            <person name="Ravin N.V."/>
            <person name="Tourova T.P."/>
            <person name="Nazina T.N."/>
        </authorList>
    </citation>
    <scope>NUCLEOTIDE SEQUENCE [LARGE SCALE GENOMIC DNA]</scope>
    <source>
        <strain evidence="2">1017</strain>
    </source>
</reference>
<protein>
    <submittedName>
        <fullName evidence="1">Uncharacterized protein</fullName>
    </submittedName>
</protein>
<accession>A0A1Q5SQ83</accession>
<gene>
    <name evidence="1" type="ORF">BRO54_3110</name>
</gene>
<dbReference type="EMBL" id="MQMG01000048">
    <property type="protein sequence ID" value="OKO90177.1"/>
    <property type="molecule type" value="Genomic_DNA"/>
</dbReference>
<evidence type="ECO:0000313" key="2">
    <source>
        <dbReference type="Proteomes" id="UP000186030"/>
    </source>
</evidence>
<comment type="caution">
    <text evidence="1">The sequence shown here is derived from an EMBL/GenBank/DDBJ whole genome shotgun (WGS) entry which is preliminary data.</text>
</comment>
<proteinExistence type="predicted"/>
<organism evidence="1 2">
    <name type="scientific">Geobacillus proteiniphilus</name>
    <dbReference type="NCBI Taxonomy" id="860353"/>
    <lineage>
        <taxon>Bacteria</taxon>
        <taxon>Bacillati</taxon>
        <taxon>Bacillota</taxon>
        <taxon>Bacilli</taxon>
        <taxon>Bacillales</taxon>
        <taxon>Anoxybacillaceae</taxon>
        <taxon>Geobacillus</taxon>
    </lineage>
</organism>
<reference evidence="1 2" key="1">
    <citation type="submission" date="2016-11" db="EMBL/GenBank/DDBJ databases">
        <authorList>
            <person name="Kadnikov V."/>
            <person name="Nazina T."/>
        </authorList>
    </citation>
    <scope>NUCLEOTIDE SEQUENCE [LARGE SCALE GENOMIC DNA]</scope>
    <source>
        <strain evidence="1 2">1017</strain>
    </source>
</reference>